<evidence type="ECO:0000313" key="9">
    <source>
        <dbReference type="EMBL" id="WMW64900.1"/>
    </source>
</evidence>
<evidence type="ECO:0000256" key="6">
    <source>
        <dbReference type="ARBA" id="ARBA00023004"/>
    </source>
</evidence>
<evidence type="ECO:0000256" key="4">
    <source>
        <dbReference type="ARBA" id="ARBA00022723"/>
    </source>
</evidence>
<evidence type="ECO:0000256" key="2">
    <source>
        <dbReference type="ARBA" id="ARBA00022448"/>
    </source>
</evidence>
<organism evidence="9 10">
    <name type="scientific">Nitratidesulfovibrio liaohensis</name>
    <dbReference type="NCBI Taxonomy" id="2604158"/>
    <lineage>
        <taxon>Bacteria</taxon>
        <taxon>Pseudomonadati</taxon>
        <taxon>Thermodesulfobacteriota</taxon>
        <taxon>Desulfovibrionia</taxon>
        <taxon>Desulfovibrionales</taxon>
        <taxon>Desulfovibrionaceae</taxon>
        <taxon>Nitratidesulfovibrio</taxon>
    </lineage>
</organism>
<keyword evidence="2" id="KW-0813">Transport</keyword>
<dbReference type="NCBIfam" id="NF045722">
    <property type="entry name" value="c3_cytochr_TmcA"/>
    <property type="match status" value="1"/>
</dbReference>
<dbReference type="CDD" id="cd08168">
    <property type="entry name" value="Cytochrom_C3"/>
    <property type="match status" value="1"/>
</dbReference>
<dbReference type="SUPFAM" id="SSF48695">
    <property type="entry name" value="Multiheme cytochromes"/>
    <property type="match status" value="1"/>
</dbReference>
<dbReference type="RefSeq" id="WP_309540956.1">
    <property type="nucleotide sequence ID" value="NZ_CP133659.1"/>
</dbReference>
<feature type="compositionally biased region" description="Basic and acidic residues" evidence="7">
    <location>
        <begin position="80"/>
        <end position="92"/>
    </location>
</feature>
<reference evidence="9" key="1">
    <citation type="submission" date="2023-09" db="EMBL/GenBank/DDBJ databases">
        <authorList>
            <consortium name="CW5 consortium"/>
            <person name="Lu C.-W."/>
        </authorList>
    </citation>
    <scope>NUCLEOTIDE SEQUENCE</scope>
    <source>
        <strain evidence="9">KPS</strain>
    </source>
</reference>
<dbReference type="EMBL" id="CP133659">
    <property type="protein sequence ID" value="WMW64900.1"/>
    <property type="molecule type" value="Genomic_DNA"/>
</dbReference>
<evidence type="ECO:0000313" key="10">
    <source>
        <dbReference type="Proteomes" id="UP001180616"/>
    </source>
</evidence>
<comment type="subcellular location">
    <subcellularLocation>
        <location evidence="1">Cell envelope</location>
    </subcellularLocation>
</comment>
<evidence type="ECO:0000259" key="8">
    <source>
        <dbReference type="Pfam" id="PF02085"/>
    </source>
</evidence>
<evidence type="ECO:0000256" key="1">
    <source>
        <dbReference type="ARBA" id="ARBA00004196"/>
    </source>
</evidence>
<keyword evidence="4" id="KW-0479">Metal-binding</keyword>
<keyword evidence="6" id="KW-0408">Iron</keyword>
<proteinExistence type="predicted"/>
<dbReference type="InterPro" id="IPR020942">
    <property type="entry name" value="Cyt_c_III_dom"/>
</dbReference>
<dbReference type="Proteomes" id="UP001180616">
    <property type="component" value="Chromosome"/>
</dbReference>
<keyword evidence="10" id="KW-1185">Reference proteome</keyword>
<sequence>MKAPRSLPRAPRLATQPAIVTAILAAALLFLLLPPVAMAPAQEDMKHLAPEALAPQSRPAARFVHDTHNEKAKIDECGTCHHGTTEDGRRDPAAPTSEGTPCADCHAVHAGGGGGVGKAGKGTPLERAYHRQCMGCHREQGKGPTTCGGCHTKV</sequence>
<feature type="domain" description="Class III cytochrome C" evidence="8">
    <location>
        <begin position="47"/>
        <end position="151"/>
    </location>
</feature>
<evidence type="ECO:0000256" key="3">
    <source>
        <dbReference type="ARBA" id="ARBA00022617"/>
    </source>
</evidence>
<dbReference type="InterPro" id="IPR036280">
    <property type="entry name" value="Multihaem_cyt_sf"/>
</dbReference>
<accession>A0ABY9QZE2</accession>
<dbReference type="InterPro" id="IPR054899">
    <property type="entry name" value="c3_cytochr_TmcA"/>
</dbReference>
<gene>
    <name evidence="9" type="ORF">KPS_002974</name>
</gene>
<dbReference type="Gene3D" id="3.90.10.10">
    <property type="entry name" value="Cytochrome C3"/>
    <property type="match status" value="1"/>
</dbReference>
<evidence type="ECO:0000256" key="7">
    <source>
        <dbReference type="SAM" id="MobiDB-lite"/>
    </source>
</evidence>
<feature type="region of interest" description="Disordered" evidence="7">
    <location>
        <begin position="80"/>
        <end position="101"/>
    </location>
</feature>
<dbReference type="Pfam" id="PF02085">
    <property type="entry name" value="Cytochrom_CIII"/>
    <property type="match status" value="1"/>
</dbReference>
<evidence type="ECO:0000256" key="5">
    <source>
        <dbReference type="ARBA" id="ARBA00022982"/>
    </source>
</evidence>
<name>A0ABY9QZE2_9BACT</name>
<keyword evidence="5" id="KW-0249">Electron transport</keyword>
<keyword evidence="3" id="KW-0349">Heme</keyword>
<protein>
    <submittedName>
        <fullName evidence="9">Cytochrome c family protein</fullName>
    </submittedName>
</protein>